<organism evidence="2 3">
    <name type="scientific">Streptomyces mashuensis</name>
    <dbReference type="NCBI Taxonomy" id="33904"/>
    <lineage>
        <taxon>Bacteria</taxon>
        <taxon>Bacillati</taxon>
        <taxon>Actinomycetota</taxon>
        <taxon>Actinomycetes</taxon>
        <taxon>Kitasatosporales</taxon>
        <taxon>Streptomycetaceae</taxon>
        <taxon>Streptomyces</taxon>
    </lineage>
</organism>
<gene>
    <name evidence="2" type="ORF">GCM10010218_64160</name>
</gene>
<accession>A0A919B9R5</accession>
<dbReference type="Proteomes" id="UP000638313">
    <property type="component" value="Unassembled WGS sequence"/>
</dbReference>
<name>A0A919B9R5_9ACTN</name>
<evidence type="ECO:0000313" key="3">
    <source>
        <dbReference type="Proteomes" id="UP000638313"/>
    </source>
</evidence>
<feature type="compositionally biased region" description="Basic and acidic residues" evidence="1">
    <location>
        <begin position="47"/>
        <end position="64"/>
    </location>
</feature>
<reference evidence="2" key="1">
    <citation type="journal article" date="2014" name="Int. J. Syst. Evol. Microbiol.">
        <title>Complete genome sequence of Corynebacterium casei LMG S-19264T (=DSM 44701T), isolated from a smear-ripened cheese.</title>
        <authorList>
            <consortium name="US DOE Joint Genome Institute (JGI-PGF)"/>
            <person name="Walter F."/>
            <person name="Albersmeier A."/>
            <person name="Kalinowski J."/>
            <person name="Ruckert C."/>
        </authorList>
    </citation>
    <scope>NUCLEOTIDE SEQUENCE</scope>
    <source>
        <strain evidence="2">JCM 4059</strain>
    </source>
</reference>
<proteinExistence type="predicted"/>
<dbReference type="AlphaFoldDB" id="A0A919B9R5"/>
<dbReference type="EMBL" id="BNBD01000026">
    <property type="protein sequence ID" value="GHF74198.1"/>
    <property type="molecule type" value="Genomic_DNA"/>
</dbReference>
<reference evidence="2" key="2">
    <citation type="submission" date="2020-09" db="EMBL/GenBank/DDBJ databases">
        <authorList>
            <person name="Sun Q."/>
            <person name="Ohkuma M."/>
        </authorList>
    </citation>
    <scope>NUCLEOTIDE SEQUENCE</scope>
    <source>
        <strain evidence="2">JCM 4059</strain>
    </source>
</reference>
<comment type="caution">
    <text evidence="2">The sequence shown here is derived from an EMBL/GenBank/DDBJ whole genome shotgun (WGS) entry which is preliminary data.</text>
</comment>
<evidence type="ECO:0000256" key="1">
    <source>
        <dbReference type="SAM" id="MobiDB-lite"/>
    </source>
</evidence>
<dbReference type="RefSeq" id="WP_190133310.1">
    <property type="nucleotide sequence ID" value="NZ_BNBD01000026.1"/>
</dbReference>
<feature type="region of interest" description="Disordered" evidence="1">
    <location>
        <begin position="45"/>
        <end position="64"/>
    </location>
</feature>
<keyword evidence="3" id="KW-1185">Reference proteome</keyword>
<sequence>MPYVDGFQVTPEELKEVFARLQPYLPRHLKKVTSHSYGLGYEFEPFTGREPEPSAPSTHDDPKLRYVRESEDEAEYQLRQKAGLVLSELYQQAREEWRSAAYVADLKTVVEDAPALWRAYQDEATALAAAYDYLRTPNAAAEWPSAVSRLVDAQDRTTSAAVAFDGRAAQIAEVHDTHLYARLGRAAALEAAGYPDAEDWPIGAVCDYGRRFYGRGAGPLEEQVRDLIEQQDAHLAKVSRLAGTVTGRPAIRTEEEA</sequence>
<protein>
    <submittedName>
        <fullName evidence="2">Uncharacterized protein</fullName>
    </submittedName>
</protein>
<evidence type="ECO:0000313" key="2">
    <source>
        <dbReference type="EMBL" id="GHF74198.1"/>
    </source>
</evidence>